<keyword evidence="7" id="KW-1185">Reference proteome</keyword>
<dbReference type="KEGG" id="mmar:MODMU_2796"/>
<protein>
    <submittedName>
        <fullName evidence="6">MutT-NUDIX hydrolase</fullName>
    </submittedName>
</protein>
<dbReference type="InterPro" id="IPR020084">
    <property type="entry name" value="NUDIX_hydrolase_CS"/>
</dbReference>
<evidence type="ECO:0000256" key="4">
    <source>
        <dbReference type="RuleBase" id="RU003476"/>
    </source>
</evidence>
<dbReference type="PANTHER" id="PTHR43046:SF16">
    <property type="entry name" value="ADP-RIBOSE PYROPHOSPHATASE YJHB-RELATED"/>
    <property type="match status" value="1"/>
</dbReference>
<dbReference type="eggNOG" id="COG1051">
    <property type="taxonomic scope" value="Bacteria"/>
</dbReference>
<comment type="cofactor">
    <cofactor evidence="1">
        <name>Mg(2+)</name>
        <dbReference type="ChEBI" id="CHEBI:18420"/>
    </cofactor>
</comment>
<evidence type="ECO:0000313" key="7">
    <source>
        <dbReference type="Proteomes" id="UP000006461"/>
    </source>
</evidence>
<dbReference type="InterPro" id="IPR000086">
    <property type="entry name" value="NUDIX_hydrolase_dom"/>
</dbReference>
<evidence type="ECO:0000256" key="1">
    <source>
        <dbReference type="ARBA" id="ARBA00001946"/>
    </source>
</evidence>
<dbReference type="PROSITE" id="PS00893">
    <property type="entry name" value="NUDIX_BOX"/>
    <property type="match status" value="1"/>
</dbReference>
<name>I4EXW2_MODI5</name>
<dbReference type="PROSITE" id="PS51462">
    <property type="entry name" value="NUDIX"/>
    <property type="match status" value="1"/>
</dbReference>
<dbReference type="SUPFAM" id="SSF55811">
    <property type="entry name" value="Nudix"/>
    <property type="match status" value="1"/>
</dbReference>
<dbReference type="OMA" id="MARTDHY"/>
<dbReference type="Gene3D" id="3.90.79.10">
    <property type="entry name" value="Nucleoside Triphosphate Pyrophosphohydrolase"/>
    <property type="match status" value="1"/>
</dbReference>
<sequence>MTTINRTAAGRKVYVHDPDAPRASVVVPSVFVVARRRDGRLLLVRRCDSGAWELPGGRVDVGESACEAAVRETAEEAGVPVVITGFAGMFTDPGYVVQATDGEVRQVFALVLLARALDGTPHGDAYETSEAAWFAPEDLGGLVIASPARAWIQQALDVGARPYLG</sequence>
<feature type="domain" description="Nudix hydrolase" evidence="5">
    <location>
        <begin position="25"/>
        <end position="156"/>
    </location>
</feature>
<dbReference type="Proteomes" id="UP000006461">
    <property type="component" value="Chromosome"/>
</dbReference>
<dbReference type="PANTHER" id="PTHR43046">
    <property type="entry name" value="GDP-MANNOSE MANNOSYL HYDROLASE"/>
    <property type="match status" value="1"/>
</dbReference>
<dbReference type="GO" id="GO:0016787">
    <property type="term" value="F:hydrolase activity"/>
    <property type="evidence" value="ECO:0007669"/>
    <property type="project" value="UniProtKB-KW"/>
</dbReference>
<evidence type="ECO:0000256" key="2">
    <source>
        <dbReference type="ARBA" id="ARBA00005582"/>
    </source>
</evidence>
<dbReference type="OrthoDB" id="9814308at2"/>
<organism evidence="6 7">
    <name type="scientific">Modestobacter italicus (strain DSM 44449 / CECT 9708 / BC 501)</name>
    <dbReference type="NCBI Taxonomy" id="2732864"/>
    <lineage>
        <taxon>Bacteria</taxon>
        <taxon>Bacillati</taxon>
        <taxon>Actinomycetota</taxon>
        <taxon>Actinomycetes</taxon>
        <taxon>Geodermatophilales</taxon>
        <taxon>Geodermatophilaceae</taxon>
        <taxon>Modestobacter</taxon>
    </lineage>
</organism>
<dbReference type="InterPro" id="IPR020476">
    <property type="entry name" value="Nudix_hydrolase"/>
</dbReference>
<dbReference type="AlphaFoldDB" id="I4EXW2"/>
<dbReference type="Pfam" id="PF00293">
    <property type="entry name" value="NUDIX"/>
    <property type="match status" value="1"/>
</dbReference>
<dbReference type="PATRIC" id="fig|477641.3.peg.2654"/>
<accession>I4EXW2</accession>
<evidence type="ECO:0000259" key="5">
    <source>
        <dbReference type="PROSITE" id="PS51462"/>
    </source>
</evidence>
<proteinExistence type="inferred from homology"/>
<keyword evidence="3 4" id="KW-0378">Hydrolase</keyword>
<evidence type="ECO:0000256" key="3">
    <source>
        <dbReference type="ARBA" id="ARBA00022801"/>
    </source>
</evidence>
<dbReference type="PRINTS" id="PR00502">
    <property type="entry name" value="NUDIXFAMILY"/>
</dbReference>
<evidence type="ECO:0000313" key="6">
    <source>
        <dbReference type="EMBL" id="CCH88225.1"/>
    </source>
</evidence>
<dbReference type="STRING" id="477641.MODMU_2796"/>
<reference evidence="6 7" key="1">
    <citation type="journal article" date="2012" name="J. Bacteriol.">
        <title>Genome Sequence of Radiation-Resistant Modestobacter marinus Strain BC501, a Representative Actinobacterium That Thrives on Calcareous Stone Surfaces.</title>
        <authorList>
            <person name="Normand P."/>
            <person name="Gury J."/>
            <person name="Pujic P."/>
            <person name="Chouaia B."/>
            <person name="Crotti E."/>
            <person name="Brusetti L."/>
            <person name="Daffonchio D."/>
            <person name="Vacherie B."/>
            <person name="Barbe V."/>
            <person name="Medigue C."/>
            <person name="Calteau A."/>
            <person name="Ghodhbane-Gtari F."/>
            <person name="Essoussi I."/>
            <person name="Nouioui I."/>
            <person name="Abbassi-Ghozzi I."/>
            <person name="Gtari M."/>
        </authorList>
    </citation>
    <scope>NUCLEOTIDE SEQUENCE [LARGE SCALE GENOMIC DNA]</scope>
    <source>
        <strain evidence="7">BC 501</strain>
    </source>
</reference>
<dbReference type="EMBL" id="FO203431">
    <property type="protein sequence ID" value="CCH88225.1"/>
    <property type="molecule type" value="Genomic_DNA"/>
</dbReference>
<dbReference type="HOGENOM" id="CLU_037162_7_2_11"/>
<comment type="similarity">
    <text evidence="2 4">Belongs to the Nudix hydrolase family.</text>
</comment>
<gene>
    <name evidence="6" type="ordered locus">MODMU_2796</name>
</gene>
<dbReference type="InterPro" id="IPR015797">
    <property type="entry name" value="NUDIX_hydrolase-like_dom_sf"/>
</dbReference>